<keyword evidence="1 5" id="KW-0963">Cytoplasm</keyword>
<evidence type="ECO:0000256" key="5">
    <source>
        <dbReference type="HAMAP-Rule" id="MF_00113"/>
    </source>
</evidence>
<evidence type="ECO:0000256" key="6">
    <source>
        <dbReference type="SAM" id="MobiDB-lite"/>
    </source>
</evidence>
<dbReference type="GO" id="GO:0051075">
    <property type="term" value="F:S-adenosylmethionine:tRNA ribosyltransferase-isomerase activity"/>
    <property type="evidence" value="ECO:0007669"/>
    <property type="project" value="UniProtKB-EC"/>
</dbReference>
<dbReference type="Gene3D" id="2.40.10.240">
    <property type="entry name" value="QueA-like"/>
    <property type="match status" value="2"/>
</dbReference>
<sequence length="446" mass="49847">MRLKDFDYHLSKRFIAQHPVNPRDQSRLLVLDKKMGKIAHRHFFDIVDYLKAGDVLVLNNTKVMRARLIGKKVETGGKIEVFLLKKDENVPLLNKEGIKGRFVSETKPPLNLPLGKGEIEGVWSNGNTTPLSAQGGSAAGGNPSLSGGRKEVWQCLAGGKGRKEGLKINFARGLKAEILKNNGDGTWNVKFNQSGREFMKIVERIGQVPLPPYIKRERDSVGLRQLADSLQNDKGSYQTVYAAKSKLGSVAAPTAGFHFTKTLIHRLKNKSVQFELVTLRVGLGTFAPVKADDIVKHKMHAEWIEAKAGVIRRILKAKQEDRRVIAVGTTSVRTLESVFAKIPNPDNQFPIKFQIPNPKVNAGKNKTLRVTRYAPRDYAGWTKIFIYPGYKFKAVDGLITNFHLPKSTLLMLVSALAGRQEILAAYRSAIRKKYRFYSYGDAMLII</sequence>
<dbReference type="EMBL" id="MFFY01000001">
    <property type="protein sequence ID" value="OGF32166.1"/>
    <property type="molecule type" value="Genomic_DNA"/>
</dbReference>
<dbReference type="Proteomes" id="UP000176915">
    <property type="component" value="Unassembled WGS sequence"/>
</dbReference>
<evidence type="ECO:0000256" key="3">
    <source>
        <dbReference type="ARBA" id="ARBA00022691"/>
    </source>
</evidence>
<keyword evidence="3 5" id="KW-0949">S-adenosyl-L-methionine</keyword>
<dbReference type="GO" id="GO:0005737">
    <property type="term" value="C:cytoplasm"/>
    <property type="evidence" value="ECO:0007669"/>
    <property type="project" value="UniProtKB-SubCell"/>
</dbReference>
<dbReference type="SUPFAM" id="SSF111337">
    <property type="entry name" value="QueA-like"/>
    <property type="match status" value="2"/>
</dbReference>
<comment type="caution">
    <text evidence="7">The sequence shown here is derived from an EMBL/GenBank/DDBJ whole genome shotgun (WGS) entry which is preliminary data.</text>
</comment>
<evidence type="ECO:0000256" key="4">
    <source>
        <dbReference type="ARBA" id="ARBA00022785"/>
    </source>
</evidence>
<keyword evidence="2 5" id="KW-0808">Transferase</keyword>
<proteinExistence type="inferred from homology"/>
<name>A0A1F5T0A4_9BACT</name>
<comment type="similarity">
    <text evidence="5">Belongs to the QueA family.</text>
</comment>
<dbReference type="Gene3D" id="3.40.1780.10">
    <property type="entry name" value="QueA-like"/>
    <property type="match status" value="2"/>
</dbReference>
<comment type="function">
    <text evidence="5">Transfers and isomerizes the ribose moiety from AdoMet to the 7-aminomethyl group of 7-deazaguanine (preQ1-tRNA) to give epoxyqueuosine (oQ-tRNA).</text>
</comment>
<dbReference type="UniPathway" id="UPA00392"/>
<dbReference type="Pfam" id="PF02547">
    <property type="entry name" value="Queuosine_synth"/>
    <property type="match status" value="1"/>
</dbReference>
<dbReference type="EC" id="2.4.99.17" evidence="5"/>
<accession>A0A1F5T0A4</accession>
<comment type="pathway">
    <text evidence="5">tRNA modification; tRNA-queuosine biosynthesis.</text>
</comment>
<dbReference type="InterPro" id="IPR042118">
    <property type="entry name" value="QueA_dom1"/>
</dbReference>
<evidence type="ECO:0000256" key="1">
    <source>
        <dbReference type="ARBA" id="ARBA00022490"/>
    </source>
</evidence>
<reference evidence="7 8" key="1">
    <citation type="journal article" date="2016" name="Nat. Commun.">
        <title>Thousands of microbial genomes shed light on interconnected biogeochemical processes in an aquifer system.</title>
        <authorList>
            <person name="Anantharaman K."/>
            <person name="Brown C.T."/>
            <person name="Hug L.A."/>
            <person name="Sharon I."/>
            <person name="Castelle C.J."/>
            <person name="Probst A.J."/>
            <person name="Thomas B.C."/>
            <person name="Singh A."/>
            <person name="Wilkins M.J."/>
            <person name="Karaoz U."/>
            <person name="Brodie E.L."/>
            <person name="Williams K.H."/>
            <person name="Hubbard S.S."/>
            <person name="Banfield J.F."/>
        </authorList>
    </citation>
    <scope>NUCLEOTIDE SEQUENCE [LARGE SCALE GENOMIC DNA]</scope>
</reference>
<dbReference type="GO" id="GO:0008616">
    <property type="term" value="P:tRNA queuosine(34) biosynthetic process"/>
    <property type="evidence" value="ECO:0007669"/>
    <property type="project" value="UniProtKB-UniRule"/>
</dbReference>
<dbReference type="HAMAP" id="MF_00113">
    <property type="entry name" value="QueA"/>
    <property type="match status" value="1"/>
</dbReference>
<evidence type="ECO:0000256" key="2">
    <source>
        <dbReference type="ARBA" id="ARBA00022679"/>
    </source>
</evidence>
<gene>
    <name evidence="5" type="primary">queA</name>
    <name evidence="7" type="ORF">A3H09_01520</name>
</gene>
<dbReference type="PANTHER" id="PTHR30307:SF0">
    <property type="entry name" value="S-ADENOSYLMETHIONINE:TRNA RIBOSYLTRANSFERASE-ISOMERASE"/>
    <property type="match status" value="1"/>
</dbReference>
<evidence type="ECO:0000313" key="8">
    <source>
        <dbReference type="Proteomes" id="UP000176915"/>
    </source>
</evidence>
<comment type="catalytic activity">
    <reaction evidence="5">
        <text>7-aminomethyl-7-carbaguanosine(34) in tRNA + S-adenosyl-L-methionine = epoxyqueuosine(34) in tRNA + adenine + L-methionine + 2 H(+)</text>
        <dbReference type="Rhea" id="RHEA:32155"/>
        <dbReference type="Rhea" id="RHEA-COMP:10342"/>
        <dbReference type="Rhea" id="RHEA-COMP:18582"/>
        <dbReference type="ChEBI" id="CHEBI:15378"/>
        <dbReference type="ChEBI" id="CHEBI:16708"/>
        <dbReference type="ChEBI" id="CHEBI:57844"/>
        <dbReference type="ChEBI" id="CHEBI:59789"/>
        <dbReference type="ChEBI" id="CHEBI:82833"/>
        <dbReference type="ChEBI" id="CHEBI:194443"/>
        <dbReference type="EC" id="2.4.99.17"/>
    </reaction>
</comment>
<dbReference type="AlphaFoldDB" id="A0A1F5T0A4"/>
<feature type="region of interest" description="Disordered" evidence="6">
    <location>
        <begin position="125"/>
        <end position="145"/>
    </location>
</feature>
<dbReference type="InterPro" id="IPR003699">
    <property type="entry name" value="QueA"/>
</dbReference>
<dbReference type="InterPro" id="IPR042119">
    <property type="entry name" value="QueA_dom2"/>
</dbReference>
<keyword evidence="4 5" id="KW-0671">Queuosine biosynthesis</keyword>
<dbReference type="PANTHER" id="PTHR30307">
    <property type="entry name" value="S-ADENOSYLMETHIONINE:TRNA RIBOSYLTRANSFERASE-ISOMERASE"/>
    <property type="match status" value="1"/>
</dbReference>
<organism evidence="7 8">
    <name type="scientific">Candidatus Falkowbacteria bacterium RIFCSPLOWO2_12_FULL_45_13</name>
    <dbReference type="NCBI Taxonomy" id="1797991"/>
    <lineage>
        <taxon>Bacteria</taxon>
        <taxon>Candidatus Falkowiibacteriota</taxon>
    </lineage>
</organism>
<feature type="compositionally biased region" description="Polar residues" evidence="6">
    <location>
        <begin position="125"/>
        <end position="135"/>
    </location>
</feature>
<comment type="subunit">
    <text evidence="5">Monomer.</text>
</comment>
<dbReference type="InterPro" id="IPR036100">
    <property type="entry name" value="QueA_sf"/>
</dbReference>
<evidence type="ECO:0000313" key="7">
    <source>
        <dbReference type="EMBL" id="OGF32166.1"/>
    </source>
</evidence>
<comment type="subcellular location">
    <subcellularLocation>
        <location evidence="5">Cytoplasm</location>
    </subcellularLocation>
</comment>
<protein>
    <recommendedName>
        <fullName evidence="5">S-adenosylmethionine:tRNA ribosyltransferase-isomerase</fullName>
        <ecNumber evidence="5">2.4.99.17</ecNumber>
    </recommendedName>
    <alternativeName>
        <fullName evidence="5">Queuosine biosynthesis protein QueA</fullName>
    </alternativeName>
</protein>